<keyword evidence="1" id="KW-0812">Transmembrane</keyword>
<keyword evidence="1" id="KW-0472">Membrane</keyword>
<proteinExistence type="predicted"/>
<evidence type="ECO:0000256" key="1">
    <source>
        <dbReference type="SAM" id="Phobius"/>
    </source>
</evidence>
<comment type="caution">
    <text evidence="2">The sequence shown here is derived from an EMBL/GenBank/DDBJ whole genome shotgun (WGS) entry which is preliminary data.</text>
</comment>
<protein>
    <submittedName>
        <fullName evidence="2">Uncharacterized protein</fullName>
    </submittedName>
</protein>
<feature type="transmembrane region" description="Helical" evidence="1">
    <location>
        <begin position="39"/>
        <end position="59"/>
    </location>
</feature>
<keyword evidence="3" id="KW-1185">Reference proteome</keyword>
<evidence type="ECO:0000313" key="2">
    <source>
        <dbReference type="EMBL" id="KAF3494909.1"/>
    </source>
</evidence>
<gene>
    <name evidence="2" type="ORF">DY000_02053353</name>
</gene>
<keyword evidence="1" id="KW-1133">Transmembrane helix</keyword>
<reference evidence="2 3" key="1">
    <citation type="journal article" date="2020" name="BMC Genomics">
        <title>Intraspecific diversification of the crop wild relative Brassica cretica Lam. using demographic model selection.</title>
        <authorList>
            <person name="Kioukis A."/>
            <person name="Michalopoulou V.A."/>
            <person name="Briers L."/>
            <person name="Pirintsos S."/>
            <person name="Studholme D.J."/>
            <person name="Pavlidis P."/>
            <person name="Sarris P.F."/>
        </authorList>
    </citation>
    <scope>NUCLEOTIDE SEQUENCE [LARGE SCALE GENOMIC DNA]</scope>
    <source>
        <strain evidence="3">cv. PFS-1207/04</strain>
    </source>
</reference>
<organism evidence="2 3">
    <name type="scientific">Brassica cretica</name>
    <name type="common">Mustard</name>
    <dbReference type="NCBI Taxonomy" id="69181"/>
    <lineage>
        <taxon>Eukaryota</taxon>
        <taxon>Viridiplantae</taxon>
        <taxon>Streptophyta</taxon>
        <taxon>Embryophyta</taxon>
        <taxon>Tracheophyta</taxon>
        <taxon>Spermatophyta</taxon>
        <taxon>Magnoliopsida</taxon>
        <taxon>eudicotyledons</taxon>
        <taxon>Gunneridae</taxon>
        <taxon>Pentapetalae</taxon>
        <taxon>rosids</taxon>
        <taxon>malvids</taxon>
        <taxon>Brassicales</taxon>
        <taxon>Brassicaceae</taxon>
        <taxon>Brassiceae</taxon>
        <taxon>Brassica</taxon>
    </lineage>
</organism>
<evidence type="ECO:0000313" key="3">
    <source>
        <dbReference type="Proteomes" id="UP000266723"/>
    </source>
</evidence>
<name>A0ABQ7AB64_BRACR</name>
<dbReference type="EMBL" id="QGKV02002055">
    <property type="protein sequence ID" value="KAF3494909.1"/>
    <property type="molecule type" value="Genomic_DNA"/>
</dbReference>
<accession>A0ABQ7AB64</accession>
<dbReference type="Proteomes" id="UP000266723">
    <property type="component" value="Unassembled WGS sequence"/>
</dbReference>
<sequence length="78" mass="9161">MLIDDRLHRSIDVVTILGRLPVFARRFWVRVIKKYRQRIALACFIIIGRIANFGVVLRVCREMFSATQHYGIDLTSRV</sequence>